<accession>A0AB34X0V4</accession>
<gene>
    <name evidence="1" type="ORF">HMPREF1862_00905</name>
</gene>
<dbReference type="AlphaFoldDB" id="A0AB34X0V4"/>
<dbReference type="RefSeq" id="WP_051132079.1">
    <property type="nucleotide sequence ID" value="NZ_JAHAIW010000002.1"/>
</dbReference>
<dbReference type="Proteomes" id="UP000070572">
    <property type="component" value="Unassembled WGS sequence"/>
</dbReference>
<evidence type="ECO:0000313" key="2">
    <source>
        <dbReference type="Proteomes" id="UP000070572"/>
    </source>
</evidence>
<protein>
    <submittedName>
        <fullName evidence="1">Bacteriocin cerein 7B domain protein</fullName>
    </submittedName>
</protein>
<name>A0AB34X0V4_9ACTO</name>
<comment type="caution">
    <text evidence="1">The sequence shown here is derived from an EMBL/GenBank/DDBJ whole genome shotgun (WGS) entry which is preliminary data.</text>
</comment>
<dbReference type="EMBL" id="LSDN01000013">
    <property type="protein sequence ID" value="KXB81180.1"/>
    <property type="molecule type" value="Genomic_DNA"/>
</dbReference>
<dbReference type="GeneID" id="78353539"/>
<reference evidence="1 2" key="1">
    <citation type="submission" date="2016-01" db="EMBL/GenBank/DDBJ databases">
        <authorList>
            <person name="Mitreva M."/>
            <person name="Pepin K.H."/>
            <person name="Mihindukulasuriya K.A."/>
            <person name="Fulton R."/>
            <person name="Fronick C."/>
            <person name="O'Laughlin M."/>
            <person name="Miner T."/>
            <person name="Herter B."/>
            <person name="Rosa B.A."/>
            <person name="Cordes M."/>
            <person name="Tomlinson C."/>
            <person name="Wollam A."/>
            <person name="Palsikar V.B."/>
            <person name="Mardis E.R."/>
            <person name="Wilson R.K."/>
        </authorList>
    </citation>
    <scope>NUCLEOTIDE SEQUENCE [LARGE SCALE GENOMIC DNA]</scope>
    <source>
        <strain evidence="1 2">DNF00696</strain>
    </source>
</reference>
<organism evidence="1 2">
    <name type="scientific">Varibaculum cambriense</name>
    <dbReference type="NCBI Taxonomy" id="184870"/>
    <lineage>
        <taxon>Bacteria</taxon>
        <taxon>Bacillati</taxon>
        <taxon>Actinomycetota</taxon>
        <taxon>Actinomycetes</taxon>
        <taxon>Actinomycetales</taxon>
        <taxon>Actinomycetaceae</taxon>
        <taxon>Varibaculum</taxon>
    </lineage>
</organism>
<sequence length="77" mass="7463">MTFPLSGLVAGVVAALGMAGVGGLEGALALGEEVAVLGVDGEGTVPGVAAGLQAVRVKDPTLINPKIASIILSRLRG</sequence>
<evidence type="ECO:0000313" key="1">
    <source>
        <dbReference type="EMBL" id="KXB81180.1"/>
    </source>
</evidence>
<proteinExistence type="predicted"/>